<dbReference type="AlphaFoldDB" id="A0A1E7LAC5"/>
<dbReference type="Gene3D" id="1.10.260.40">
    <property type="entry name" value="lambda repressor-like DNA-binding domains"/>
    <property type="match status" value="1"/>
</dbReference>
<evidence type="ECO:0000256" key="1">
    <source>
        <dbReference type="SAM" id="MobiDB-lite"/>
    </source>
</evidence>
<dbReference type="Proteomes" id="UP000176005">
    <property type="component" value="Unassembled WGS sequence"/>
</dbReference>
<evidence type="ECO:0000313" key="2">
    <source>
        <dbReference type="EMBL" id="OEV13146.1"/>
    </source>
</evidence>
<sequence>MTHDDEDDELDWSAQVAATVAAEVRRRRMERHMSAERLSQVCSEIGYPIPRNVIANMESGRRTSLPLVDVMVLAKALETNPISLIIPVGHISKYAELPLRGAGSPWDALTWFTGEDDKFDTDWSLRLHRFHHAVLTSAEEARRYAKSRRQQASLANDPDTRSSALRSAEHHEERLADDYAALRRVRAQMRSAGFRPPTLPRYFVFLDEHPHGPAPDSPEEDA</sequence>
<proteinExistence type="predicted"/>
<dbReference type="EMBL" id="LJGW01000095">
    <property type="protein sequence ID" value="OEV13146.1"/>
    <property type="molecule type" value="Genomic_DNA"/>
</dbReference>
<feature type="region of interest" description="Disordered" evidence="1">
    <location>
        <begin position="145"/>
        <end position="172"/>
    </location>
</feature>
<dbReference type="SUPFAM" id="SSF47413">
    <property type="entry name" value="lambda repressor-like DNA-binding domains"/>
    <property type="match status" value="1"/>
</dbReference>
<dbReference type="PATRIC" id="fig|518642.10.peg.7281"/>
<gene>
    <name evidence="2" type="ORF">AN218_04865</name>
</gene>
<keyword evidence="3" id="KW-1185">Reference proteome</keyword>
<comment type="caution">
    <text evidence="2">The sequence shown here is derived from an EMBL/GenBank/DDBJ whole genome shotgun (WGS) entry which is preliminary data.</text>
</comment>
<name>A0A1E7LAC5_9ACTN</name>
<dbReference type="InterPro" id="IPR010982">
    <property type="entry name" value="Lambda_DNA-bd_dom_sf"/>
</dbReference>
<dbReference type="RefSeq" id="WP_070015369.1">
    <property type="nucleotide sequence ID" value="NZ_LJGW01000095.1"/>
</dbReference>
<reference evidence="2 3" key="1">
    <citation type="journal article" date="2016" name="Front. Microbiol.">
        <title>Comparative Genomics Analysis of Streptomyces Species Reveals Their Adaptation to the Marine Environment and Their Diversity at the Genomic Level.</title>
        <authorList>
            <person name="Tian X."/>
            <person name="Zhang Z."/>
            <person name="Yang T."/>
            <person name="Chen M."/>
            <person name="Li J."/>
            <person name="Chen F."/>
            <person name="Yang J."/>
            <person name="Li W."/>
            <person name="Zhang B."/>
            <person name="Zhang Z."/>
            <person name="Wu J."/>
            <person name="Zhang C."/>
            <person name="Long L."/>
            <person name="Xiao J."/>
        </authorList>
    </citation>
    <scope>NUCLEOTIDE SEQUENCE [LARGE SCALE GENOMIC DNA]</scope>
    <source>
        <strain evidence="2 3">SCSIO 10429</strain>
    </source>
</reference>
<evidence type="ECO:0000313" key="3">
    <source>
        <dbReference type="Proteomes" id="UP000176005"/>
    </source>
</evidence>
<protein>
    <submittedName>
        <fullName evidence="2">Uncharacterized protein</fullName>
    </submittedName>
</protein>
<dbReference type="GO" id="GO:0003677">
    <property type="term" value="F:DNA binding"/>
    <property type="evidence" value="ECO:0007669"/>
    <property type="project" value="InterPro"/>
</dbReference>
<organism evidence="2 3">
    <name type="scientific">Streptomyces nanshensis</name>
    <dbReference type="NCBI Taxonomy" id="518642"/>
    <lineage>
        <taxon>Bacteria</taxon>
        <taxon>Bacillati</taxon>
        <taxon>Actinomycetota</taxon>
        <taxon>Actinomycetes</taxon>
        <taxon>Kitasatosporales</taxon>
        <taxon>Streptomycetaceae</taxon>
        <taxon>Streptomyces</taxon>
    </lineage>
</organism>
<accession>A0A1E7LAC5</accession>